<name>A0ABX5KPJ4_9BURK</name>
<dbReference type="EMBL" id="QEOB01000005">
    <property type="protein sequence ID" value="PVX84405.1"/>
    <property type="molecule type" value="Genomic_DNA"/>
</dbReference>
<feature type="DNA-binding region" description="H-T-H motif" evidence="4">
    <location>
        <begin position="32"/>
        <end position="51"/>
    </location>
</feature>
<proteinExistence type="predicted"/>
<dbReference type="RefSeq" id="WP_112173098.1">
    <property type="nucleotide sequence ID" value="NZ_CAJZAT010000035.1"/>
</dbReference>
<evidence type="ECO:0000259" key="5">
    <source>
        <dbReference type="PROSITE" id="PS50977"/>
    </source>
</evidence>
<evidence type="ECO:0000313" key="7">
    <source>
        <dbReference type="Proteomes" id="UP000245712"/>
    </source>
</evidence>
<gene>
    <name evidence="6" type="ORF">C7402_105246</name>
</gene>
<keyword evidence="7" id="KW-1185">Reference proteome</keyword>
<keyword evidence="3" id="KW-0804">Transcription</keyword>
<evidence type="ECO:0000313" key="6">
    <source>
        <dbReference type="EMBL" id="PVX84405.1"/>
    </source>
</evidence>
<dbReference type="PANTHER" id="PTHR47506:SF7">
    <property type="entry name" value="TRANSCRIPTIONAL REGULATORY PROTEIN"/>
    <property type="match status" value="1"/>
</dbReference>
<dbReference type="PANTHER" id="PTHR47506">
    <property type="entry name" value="TRANSCRIPTIONAL REGULATORY PROTEIN"/>
    <property type="match status" value="1"/>
</dbReference>
<evidence type="ECO:0000256" key="1">
    <source>
        <dbReference type="ARBA" id="ARBA00023015"/>
    </source>
</evidence>
<dbReference type="InterPro" id="IPR001647">
    <property type="entry name" value="HTH_TetR"/>
</dbReference>
<evidence type="ECO:0000256" key="2">
    <source>
        <dbReference type="ARBA" id="ARBA00023125"/>
    </source>
</evidence>
<dbReference type="InterPro" id="IPR036271">
    <property type="entry name" value="Tet_transcr_reg_TetR-rel_C_sf"/>
</dbReference>
<sequence>MGHSQADKARSRERILEQAAGQVREMGLESVSVSKLMSSANLTHGGFYGHFASRSDLLLHALERALDDGRAAFEAKNGKGPHDYSVTVRGYLSRKHRDARASGCAIAALAGDVARADEASREAMSSRIEQFAANLGASMNQEDADKALFAVSALIGALVVSRVMVDEKRSDAVLAAAKRQLLALNEDN</sequence>
<protein>
    <submittedName>
        <fullName evidence="6">TetR family transcriptional regulator</fullName>
    </submittedName>
</protein>
<dbReference type="SUPFAM" id="SSF48498">
    <property type="entry name" value="Tetracyclin repressor-like, C-terminal domain"/>
    <property type="match status" value="1"/>
</dbReference>
<comment type="caution">
    <text evidence="6">The sequence shown here is derived from an EMBL/GenBank/DDBJ whole genome shotgun (WGS) entry which is preliminary data.</text>
</comment>
<organism evidence="6 7">
    <name type="scientific">Paraburkholderia unamae</name>
    <dbReference type="NCBI Taxonomy" id="219649"/>
    <lineage>
        <taxon>Bacteria</taxon>
        <taxon>Pseudomonadati</taxon>
        <taxon>Pseudomonadota</taxon>
        <taxon>Betaproteobacteria</taxon>
        <taxon>Burkholderiales</taxon>
        <taxon>Burkholderiaceae</taxon>
        <taxon>Paraburkholderia</taxon>
    </lineage>
</organism>
<dbReference type="SUPFAM" id="SSF46689">
    <property type="entry name" value="Homeodomain-like"/>
    <property type="match status" value="1"/>
</dbReference>
<evidence type="ECO:0000256" key="4">
    <source>
        <dbReference type="PROSITE-ProRule" id="PRU00335"/>
    </source>
</evidence>
<keyword evidence="1" id="KW-0805">Transcription regulation</keyword>
<evidence type="ECO:0000256" key="3">
    <source>
        <dbReference type="ARBA" id="ARBA00023163"/>
    </source>
</evidence>
<dbReference type="InterPro" id="IPR009057">
    <property type="entry name" value="Homeodomain-like_sf"/>
</dbReference>
<dbReference type="Gene3D" id="1.10.10.60">
    <property type="entry name" value="Homeodomain-like"/>
    <property type="match status" value="1"/>
</dbReference>
<dbReference type="Pfam" id="PF00440">
    <property type="entry name" value="TetR_N"/>
    <property type="match status" value="1"/>
</dbReference>
<keyword evidence="2 4" id="KW-0238">DNA-binding</keyword>
<dbReference type="Proteomes" id="UP000245712">
    <property type="component" value="Unassembled WGS sequence"/>
</dbReference>
<reference evidence="6 7" key="1">
    <citation type="submission" date="2018-05" db="EMBL/GenBank/DDBJ databases">
        <title>Genomic Encyclopedia of Type Strains, Phase IV (KMG-V): Genome sequencing to study the core and pangenomes of soil and plant-associated prokaryotes.</title>
        <authorList>
            <person name="Whitman W."/>
        </authorList>
    </citation>
    <scope>NUCLEOTIDE SEQUENCE [LARGE SCALE GENOMIC DNA]</scope>
    <source>
        <strain evidence="6 7">SCZa-39</strain>
    </source>
</reference>
<dbReference type="PROSITE" id="PS50977">
    <property type="entry name" value="HTH_TETR_2"/>
    <property type="match status" value="1"/>
</dbReference>
<dbReference type="Gene3D" id="1.10.357.10">
    <property type="entry name" value="Tetracycline Repressor, domain 2"/>
    <property type="match status" value="1"/>
</dbReference>
<feature type="domain" description="HTH tetR-type" evidence="5">
    <location>
        <begin position="9"/>
        <end position="69"/>
    </location>
</feature>
<accession>A0ABX5KPJ4</accession>